<evidence type="ECO:0000256" key="3">
    <source>
        <dbReference type="ARBA" id="ARBA00022692"/>
    </source>
</evidence>
<dbReference type="AlphaFoldDB" id="A0A6P4HT64"/>
<evidence type="ECO:0000256" key="1">
    <source>
        <dbReference type="ARBA" id="ARBA00004651"/>
    </source>
</evidence>
<evidence type="ECO:0000256" key="2">
    <source>
        <dbReference type="ARBA" id="ARBA00022475"/>
    </source>
</evidence>
<proteinExistence type="inferred from homology"/>
<dbReference type="GO" id="GO:0007165">
    <property type="term" value="P:signal transduction"/>
    <property type="evidence" value="ECO:0007669"/>
    <property type="project" value="UniProtKB-KW"/>
</dbReference>
<reference evidence="7" key="1">
    <citation type="submission" date="2025-05" db="UniProtKB">
        <authorList>
            <consortium name="RefSeq"/>
        </authorList>
    </citation>
    <scope>NUCLEOTIDE SEQUENCE [LARGE SCALE GENOMIC DNA]</scope>
    <source>
        <strain evidence="7">14028-0561.14</strain>
    </source>
</reference>
<keyword evidence="6" id="KW-0807">Transducer</keyword>
<comment type="caution">
    <text evidence="6">Lacks conserved residue(s) required for the propagation of feature annotation.</text>
</comment>
<keyword evidence="7" id="KW-1185">Reference proteome</keyword>
<keyword evidence="5 6" id="KW-0472">Membrane</keyword>
<gene>
    <name evidence="8" type="primary">LOC108072218</name>
</gene>
<comment type="function">
    <text evidence="6">Gustatory receptor which mediates acceptance or avoidance behavior, depending on its substrates.</text>
</comment>
<evidence type="ECO:0000256" key="5">
    <source>
        <dbReference type="ARBA" id="ARBA00023136"/>
    </source>
</evidence>
<dbReference type="GO" id="GO:0050909">
    <property type="term" value="P:sensory perception of taste"/>
    <property type="evidence" value="ECO:0007669"/>
    <property type="project" value="InterPro"/>
</dbReference>
<dbReference type="OrthoDB" id="7935856at2759"/>
<dbReference type="InterPro" id="IPR013604">
    <property type="entry name" value="7TM_chemorcpt"/>
</dbReference>
<comment type="similarity">
    <text evidence="6">Belongs to the insect chemoreceptor superfamily. Gustatory receptor (GR) family.</text>
</comment>
<name>A0A6P4HT64_DROKI</name>
<dbReference type="GeneID" id="108072218"/>
<organism evidence="7 8">
    <name type="scientific">Drosophila kikkawai</name>
    <name type="common">Fruit fly</name>
    <dbReference type="NCBI Taxonomy" id="30033"/>
    <lineage>
        <taxon>Eukaryota</taxon>
        <taxon>Metazoa</taxon>
        <taxon>Ecdysozoa</taxon>
        <taxon>Arthropoda</taxon>
        <taxon>Hexapoda</taxon>
        <taxon>Insecta</taxon>
        <taxon>Pterygota</taxon>
        <taxon>Neoptera</taxon>
        <taxon>Endopterygota</taxon>
        <taxon>Diptera</taxon>
        <taxon>Brachycera</taxon>
        <taxon>Muscomorpha</taxon>
        <taxon>Ephydroidea</taxon>
        <taxon>Drosophilidae</taxon>
        <taxon>Drosophila</taxon>
        <taxon>Sophophora</taxon>
    </lineage>
</organism>
<feature type="transmembrane region" description="Helical" evidence="6">
    <location>
        <begin position="273"/>
        <end position="293"/>
    </location>
</feature>
<dbReference type="Proteomes" id="UP001652661">
    <property type="component" value="Chromosome 2R"/>
</dbReference>
<evidence type="ECO:0000313" key="8">
    <source>
        <dbReference type="RefSeq" id="XP_017018770.2"/>
    </source>
</evidence>
<keyword evidence="6 8" id="KW-0675">Receptor</keyword>
<feature type="transmembrane region" description="Helical" evidence="6">
    <location>
        <begin position="33"/>
        <end position="53"/>
    </location>
</feature>
<evidence type="ECO:0000256" key="4">
    <source>
        <dbReference type="ARBA" id="ARBA00022989"/>
    </source>
</evidence>
<dbReference type="Pfam" id="PF08395">
    <property type="entry name" value="7tm_7"/>
    <property type="match status" value="1"/>
</dbReference>
<feature type="transmembrane region" description="Helical" evidence="6">
    <location>
        <begin position="131"/>
        <end position="150"/>
    </location>
</feature>
<keyword evidence="2 6" id="KW-1003">Cell membrane</keyword>
<comment type="subcellular location">
    <subcellularLocation>
        <location evidence="1 6">Cell membrane</location>
        <topology evidence="1 6">Multi-pass membrane protein</topology>
    </subcellularLocation>
</comment>
<dbReference type="GO" id="GO:0005886">
    <property type="term" value="C:plasma membrane"/>
    <property type="evidence" value="ECO:0007669"/>
    <property type="project" value="UniProtKB-SubCell"/>
</dbReference>
<keyword evidence="4 6" id="KW-1133">Transmembrane helix</keyword>
<protein>
    <recommendedName>
        <fullName evidence="6">Gustatory receptor</fullName>
    </recommendedName>
</protein>
<feature type="transmembrane region" description="Helical" evidence="6">
    <location>
        <begin position="162"/>
        <end position="182"/>
    </location>
</feature>
<accession>A0A6P4HT64</accession>
<evidence type="ECO:0000256" key="6">
    <source>
        <dbReference type="RuleBase" id="RU363108"/>
    </source>
</evidence>
<feature type="transmembrane region" description="Helical" evidence="6">
    <location>
        <begin position="235"/>
        <end position="261"/>
    </location>
</feature>
<evidence type="ECO:0000313" key="7">
    <source>
        <dbReference type="Proteomes" id="UP001652661"/>
    </source>
</evidence>
<sequence>MLLKSFHHYGVACGLVPAPLAKREFLRGRLLRWYLIYTGCLHGVLLLLVPFTFSHYMYEESYISRNFVLESFFNVTNVTRISAMISGGVMSWIQRKALLKLGKEILSHCSKCQQLENASGNTQLTKRIQGLLGQQLFVVNFTVLVSWLLLIRIETDQCFRNITLIVVQVLQYAYVVLLVLHWQSERVRLALKDLCQRVHHDELSSGCRSSLADLRNYFQLYAENRSLLRRVFQTFDVTIVFLVIKMLVTNVNMIYHTVLYANGSIKVSGYTKLLGHLVVITHFWSAVLIMNVVDDITRRSGPKMGYILREFSDLEVVKREFHLQVLY</sequence>
<dbReference type="RefSeq" id="XP_017018770.2">
    <property type="nucleotide sequence ID" value="XM_017163281.2"/>
</dbReference>
<keyword evidence="3 6" id="KW-0812">Transmembrane</keyword>
<reference evidence="8" key="2">
    <citation type="submission" date="2025-08" db="UniProtKB">
        <authorList>
            <consortium name="RefSeq"/>
        </authorList>
    </citation>
    <scope>IDENTIFICATION</scope>
    <source>
        <strain evidence="8">14028-0561.14</strain>
        <tissue evidence="8">Whole fly</tissue>
    </source>
</reference>
<feature type="transmembrane region" description="Helical" evidence="6">
    <location>
        <begin position="73"/>
        <end position="93"/>
    </location>
</feature>